<sequence length="177" mass="18455">MSQHPSASRSHTDAGPGADTVTANATDRVASSAAARRARWGYRGDLAPALSPQERKGQLLERIERQRLMRQTRRIQAAIAALQAEAGQASGDAGRGGAQRSGLWADLAGLVGRGAQAGATGASGTSGDGFPRSQLMRSITQQPLLAAGVLGVLLMVGPRRLARVASWVLPLVLRRMG</sequence>
<gene>
    <name evidence="2" type="ORF">PSQ40_06580</name>
</gene>
<comment type="caution">
    <text evidence="2">The sequence shown here is derived from an EMBL/GenBank/DDBJ whole genome shotgun (WGS) entry which is preliminary data.</text>
</comment>
<keyword evidence="3" id="KW-1185">Reference proteome</keyword>
<accession>A0ABT5MVZ8</accession>
<evidence type="ECO:0000313" key="2">
    <source>
        <dbReference type="EMBL" id="MDD0838231.1"/>
    </source>
</evidence>
<dbReference type="Proteomes" id="UP001528673">
    <property type="component" value="Unassembled WGS sequence"/>
</dbReference>
<protein>
    <recommendedName>
        <fullName evidence="4">DUF3618 domain-containing protein</fullName>
    </recommendedName>
</protein>
<evidence type="ECO:0000256" key="1">
    <source>
        <dbReference type="SAM" id="MobiDB-lite"/>
    </source>
</evidence>
<dbReference type="EMBL" id="JAQSIP010000002">
    <property type="protein sequence ID" value="MDD0838231.1"/>
    <property type="molecule type" value="Genomic_DNA"/>
</dbReference>
<feature type="region of interest" description="Disordered" evidence="1">
    <location>
        <begin position="1"/>
        <end position="30"/>
    </location>
</feature>
<proteinExistence type="predicted"/>
<reference evidence="2 3" key="1">
    <citation type="submission" date="2023-02" db="EMBL/GenBank/DDBJ databases">
        <title>Bacterial whole genomic sequence of Curvibacter sp. HBC61.</title>
        <authorList>
            <person name="Le V."/>
            <person name="Ko S.-R."/>
            <person name="Ahn C.-Y."/>
            <person name="Oh H.-M."/>
        </authorList>
    </citation>
    <scope>NUCLEOTIDE SEQUENCE [LARGE SCALE GENOMIC DNA]</scope>
    <source>
        <strain evidence="2 3">HBC61</strain>
    </source>
</reference>
<name>A0ABT5MVZ8_9BURK</name>
<evidence type="ECO:0000313" key="3">
    <source>
        <dbReference type="Proteomes" id="UP001528673"/>
    </source>
</evidence>
<organism evidence="2 3">
    <name type="scientific">Curvibacter cyanobacteriorum</name>
    <dbReference type="NCBI Taxonomy" id="3026422"/>
    <lineage>
        <taxon>Bacteria</taxon>
        <taxon>Pseudomonadati</taxon>
        <taxon>Pseudomonadota</taxon>
        <taxon>Betaproteobacteria</taxon>
        <taxon>Burkholderiales</taxon>
        <taxon>Comamonadaceae</taxon>
        <taxon>Curvibacter</taxon>
    </lineage>
</organism>
<evidence type="ECO:0008006" key="4">
    <source>
        <dbReference type="Google" id="ProtNLM"/>
    </source>
</evidence>
<dbReference type="RefSeq" id="WP_273949869.1">
    <property type="nucleotide sequence ID" value="NZ_JAQSIP010000002.1"/>
</dbReference>